<dbReference type="RefSeq" id="WP_193500066.1">
    <property type="nucleotide sequence ID" value="NZ_JADCKC010000001.1"/>
</dbReference>
<name>A0ABR9R0X4_9FIRM</name>
<evidence type="ECO:0000313" key="1">
    <source>
        <dbReference type="EMBL" id="MBE5036783.1"/>
    </source>
</evidence>
<protein>
    <submittedName>
        <fullName evidence="1">Uncharacterized protein</fullName>
    </submittedName>
</protein>
<dbReference type="EMBL" id="JADCKC010000001">
    <property type="protein sequence ID" value="MBE5036783.1"/>
    <property type="molecule type" value="Genomic_DNA"/>
</dbReference>
<dbReference type="Proteomes" id="UP000768567">
    <property type="component" value="Unassembled WGS sequence"/>
</dbReference>
<sequence>MDYGSEASEILQKLGDRKIPVEIYELAEIEKIKVLIRKTEDLDKIGREYPKAMLAAKAVVKEIWKDYNFGEEEYFLFLTTKDSLERRLLTAFFIANKCIRKNLLGNVHFIDSNIETSDDAYKLALYLLMPSDSLDGELRDRDTTAIEAIKDESVITDLSEKFLVSKVDVANRLKLSKEA</sequence>
<proteinExistence type="predicted"/>
<accession>A0ABR9R0X4</accession>
<comment type="caution">
    <text evidence="1">The sequence shown here is derived from an EMBL/GenBank/DDBJ whole genome shotgun (WGS) entry which is preliminary data.</text>
</comment>
<reference evidence="1 2" key="1">
    <citation type="submission" date="2020-10" db="EMBL/GenBank/DDBJ databases">
        <title>ChiBAC.</title>
        <authorList>
            <person name="Zenner C."/>
            <person name="Hitch T.C.A."/>
            <person name="Clavel T."/>
        </authorList>
    </citation>
    <scope>NUCLEOTIDE SEQUENCE [LARGE SCALE GENOMIC DNA]</scope>
    <source>
        <strain evidence="1 2">DSM 109015</strain>
    </source>
</reference>
<gene>
    <name evidence="1" type="ORF">INF35_03150</name>
</gene>
<keyword evidence="2" id="KW-1185">Reference proteome</keyword>
<organism evidence="1 2">
    <name type="scientific">Gemmiger gallinarum</name>
    <dbReference type="NCBI Taxonomy" id="2779354"/>
    <lineage>
        <taxon>Bacteria</taxon>
        <taxon>Bacillati</taxon>
        <taxon>Bacillota</taxon>
        <taxon>Clostridia</taxon>
        <taxon>Eubacteriales</taxon>
        <taxon>Gemmiger</taxon>
    </lineage>
</organism>
<evidence type="ECO:0000313" key="2">
    <source>
        <dbReference type="Proteomes" id="UP000768567"/>
    </source>
</evidence>